<proteinExistence type="predicted"/>
<evidence type="ECO:0000256" key="1">
    <source>
        <dbReference type="ARBA" id="ARBA00023125"/>
    </source>
</evidence>
<dbReference type="EMBL" id="CAADRA010000219">
    <property type="protein sequence ID" value="VFT79326.1"/>
    <property type="molecule type" value="Genomic_DNA"/>
</dbReference>
<evidence type="ECO:0000259" key="2">
    <source>
        <dbReference type="PROSITE" id="PS51253"/>
    </source>
</evidence>
<name>A0A485K7G6_9STRA</name>
<dbReference type="GO" id="GO:0005634">
    <property type="term" value="C:nucleus"/>
    <property type="evidence" value="ECO:0007669"/>
    <property type="project" value="TreeGrafter"/>
</dbReference>
<dbReference type="Proteomes" id="UP000332933">
    <property type="component" value="Unassembled WGS sequence"/>
</dbReference>
<keyword evidence="5" id="KW-1185">Reference proteome</keyword>
<dbReference type="Gene3D" id="1.10.10.60">
    <property type="entry name" value="Homeodomain-like"/>
    <property type="match status" value="1"/>
</dbReference>
<reference evidence="4 5" key="1">
    <citation type="submission" date="2019-03" db="EMBL/GenBank/DDBJ databases">
        <authorList>
            <person name="Gaulin E."/>
            <person name="Dumas B."/>
        </authorList>
    </citation>
    <scope>NUCLEOTIDE SEQUENCE [LARGE SCALE GENOMIC DNA]</scope>
    <source>
        <strain evidence="4">CBS 568.67</strain>
    </source>
</reference>
<dbReference type="InterPro" id="IPR009057">
    <property type="entry name" value="Homeodomain-like_sf"/>
</dbReference>
<dbReference type="InterPro" id="IPR006600">
    <property type="entry name" value="HTH_CenpB_DNA-bd_dom"/>
</dbReference>
<dbReference type="PANTHER" id="PTHR19303">
    <property type="entry name" value="TRANSPOSON"/>
    <property type="match status" value="1"/>
</dbReference>
<dbReference type="PROSITE" id="PS51253">
    <property type="entry name" value="HTH_CENPB"/>
    <property type="match status" value="1"/>
</dbReference>
<dbReference type="PANTHER" id="PTHR19303:SF57">
    <property type="entry name" value="HTH CENPB-TYPE DOMAIN-CONTAINING PROTEIN"/>
    <property type="match status" value="1"/>
</dbReference>
<sequence>MSATLDKFYPGTHGNARRAKSKKIRDWLKLRFQVEEIGQSSRSKLRKARAKGVGASLSPETEDNIVQWVKDMRDDRIPVTTIMLQSKARDLAQEQGISTDQFKASKDWANSFRNRHGFTLRQKTRQGQDKEDGAQIELEKFSDRVRTIMRTHNIKKVFNADQTGMNYEYLPKTTVHPRGAKTLCASMRIMKIERTATDRGDAGPYRQSGLVVKPALPALSRTTCACRRYSASTYRSDPLGARMVGTSRQWHK</sequence>
<dbReference type="EMBL" id="VJMH01000219">
    <property type="protein sequence ID" value="KAF0717731.1"/>
    <property type="molecule type" value="Genomic_DNA"/>
</dbReference>
<accession>A0A485K7G6</accession>
<evidence type="ECO:0000313" key="5">
    <source>
        <dbReference type="Proteomes" id="UP000332933"/>
    </source>
</evidence>
<evidence type="ECO:0000313" key="3">
    <source>
        <dbReference type="EMBL" id="KAF0717731.1"/>
    </source>
</evidence>
<dbReference type="SUPFAM" id="SSF46689">
    <property type="entry name" value="Homeodomain-like"/>
    <property type="match status" value="1"/>
</dbReference>
<keyword evidence="1" id="KW-0238">DNA-binding</keyword>
<dbReference type="Pfam" id="PF03221">
    <property type="entry name" value="HTH_Tnp_Tc5"/>
    <property type="match status" value="1"/>
</dbReference>
<dbReference type="SMART" id="SM00674">
    <property type="entry name" value="CENPB"/>
    <property type="match status" value="1"/>
</dbReference>
<feature type="domain" description="HTH CENPB-type" evidence="2">
    <location>
        <begin position="49"/>
        <end position="122"/>
    </location>
</feature>
<reference evidence="3" key="2">
    <citation type="submission" date="2019-06" db="EMBL/GenBank/DDBJ databases">
        <title>Genomics analysis of Aphanomyces spp. identifies a new class of oomycete effector associated with host adaptation.</title>
        <authorList>
            <person name="Gaulin E."/>
        </authorList>
    </citation>
    <scope>NUCLEOTIDE SEQUENCE</scope>
    <source>
        <strain evidence="3">CBS 578.67</strain>
    </source>
</reference>
<dbReference type="AlphaFoldDB" id="A0A485K7G6"/>
<evidence type="ECO:0000313" key="4">
    <source>
        <dbReference type="EMBL" id="VFT79326.1"/>
    </source>
</evidence>
<dbReference type="InterPro" id="IPR050863">
    <property type="entry name" value="CenT-Element_Derived"/>
</dbReference>
<gene>
    <name evidence="4" type="primary">Aste57867_2123</name>
    <name evidence="3" type="ORF">As57867_002118</name>
    <name evidence="4" type="ORF">ASTE57867_2123</name>
</gene>
<organism evidence="4 5">
    <name type="scientific">Aphanomyces stellatus</name>
    <dbReference type="NCBI Taxonomy" id="120398"/>
    <lineage>
        <taxon>Eukaryota</taxon>
        <taxon>Sar</taxon>
        <taxon>Stramenopiles</taxon>
        <taxon>Oomycota</taxon>
        <taxon>Saprolegniomycetes</taxon>
        <taxon>Saprolegniales</taxon>
        <taxon>Verrucalvaceae</taxon>
        <taxon>Aphanomyces</taxon>
    </lineage>
</organism>
<dbReference type="GO" id="GO:0003677">
    <property type="term" value="F:DNA binding"/>
    <property type="evidence" value="ECO:0007669"/>
    <property type="project" value="UniProtKB-KW"/>
</dbReference>
<protein>
    <submittedName>
        <fullName evidence="4">Aste57867_2123 protein</fullName>
    </submittedName>
</protein>
<dbReference type="OrthoDB" id="71701at2759"/>